<dbReference type="PROSITE" id="PS00092">
    <property type="entry name" value="N6_MTASE"/>
    <property type="match status" value="1"/>
</dbReference>
<dbReference type="PANTHER" id="PTHR30481">
    <property type="entry name" value="DNA ADENINE METHYLASE"/>
    <property type="match status" value="1"/>
</dbReference>
<dbReference type="PIRSF" id="PIRSF000398">
    <property type="entry name" value="M_m6A_EcoRV"/>
    <property type="match status" value="1"/>
</dbReference>
<evidence type="ECO:0000256" key="6">
    <source>
        <dbReference type="ARBA" id="ARBA00047942"/>
    </source>
</evidence>
<evidence type="ECO:0000256" key="2">
    <source>
        <dbReference type="ARBA" id="ARBA00011900"/>
    </source>
</evidence>
<evidence type="ECO:0000256" key="4">
    <source>
        <dbReference type="ARBA" id="ARBA00022679"/>
    </source>
</evidence>
<evidence type="ECO:0000256" key="1">
    <source>
        <dbReference type="ARBA" id="ARBA00006594"/>
    </source>
</evidence>
<dbReference type="InterPro" id="IPR029063">
    <property type="entry name" value="SAM-dependent_MTases_sf"/>
</dbReference>
<dbReference type="GO" id="GO:0006298">
    <property type="term" value="P:mismatch repair"/>
    <property type="evidence" value="ECO:0007669"/>
    <property type="project" value="TreeGrafter"/>
</dbReference>
<comment type="caution">
    <text evidence="7">The sequence shown here is derived from an EMBL/GenBank/DDBJ whole genome shotgun (WGS) entry which is preliminary data.</text>
</comment>
<keyword evidence="5" id="KW-0949">S-adenosyl-L-methionine</keyword>
<dbReference type="EMBL" id="LOTN01000065">
    <property type="protein sequence ID" value="KUZ83464.1"/>
    <property type="molecule type" value="Genomic_DNA"/>
</dbReference>
<organism evidence="7 8">
    <name type="scientific">Burkholderia ubonensis</name>
    <dbReference type="NCBI Taxonomy" id="101571"/>
    <lineage>
        <taxon>Bacteria</taxon>
        <taxon>Pseudomonadati</taxon>
        <taxon>Pseudomonadota</taxon>
        <taxon>Betaproteobacteria</taxon>
        <taxon>Burkholderiales</taxon>
        <taxon>Burkholderiaceae</taxon>
        <taxon>Burkholderia</taxon>
        <taxon>Burkholderia cepacia complex</taxon>
    </lineage>
</organism>
<dbReference type="InterPro" id="IPR012327">
    <property type="entry name" value="MeTrfase_D12"/>
</dbReference>
<keyword evidence="4" id="KW-0808">Transferase</keyword>
<protein>
    <recommendedName>
        <fullName evidence="2">site-specific DNA-methyltransferase (adenine-specific)</fullName>
        <ecNumber evidence="2">2.1.1.72</ecNumber>
    </recommendedName>
</protein>
<reference evidence="7 8" key="1">
    <citation type="submission" date="2015-11" db="EMBL/GenBank/DDBJ databases">
        <title>Expanding the genomic diversity of Burkholderia species for the development of highly accurate diagnostics.</title>
        <authorList>
            <person name="Sahl J."/>
            <person name="Keim P."/>
            <person name="Wagner D."/>
        </authorList>
    </citation>
    <scope>NUCLEOTIDE SEQUENCE [LARGE SCALE GENOMIC DNA]</scope>
    <source>
        <strain evidence="7 8">RF32-BP4</strain>
    </source>
</reference>
<comment type="similarity">
    <text evidence="1">Belongs to the N(4)/N(6)-methyltransferase family.</text>
</comment>
<dbReference type="Gene3D" id="3.40.50.150">
    <property type="entry name" value="Vaccinia Virus protein VP39"/>
    <property type="match status" value="1"/>
</dbReference>
<dbReference type="AlphaFoldDB" id="A0A102KXS1"/>
<dbReference type="EC" id="2.1.1.72" evidence="2"/>
<comment type="catalytic activity">
    <reaction evidence="6">
        <text>a 2'-deoxyadenosine in DNA + S-adenosyl-L-methionine = an N(6)-methyl-2'-deoxyadenosine in DNA + S-adenosyl-L-homocysteine + H(+)</text>
        <dbReference type="Rhea" id="RHEA:15197"/>
        <dbReference type="Rhea" id="RHEA-COMP:12418"/>
        <dbReference type="Rhea" id="RHEA-COMP:12419"/>
        <dbReference type="ChEBI" id="CHEBI:15378"/>
        <dbReference type="ChEBI" id="CHEBI:57856"/>
        <dbReference type="ChEBI" id="CHEBI:59789"/>
        <dbReference type="ChEBI" id="CHEBI:90615"/>
        <dbReference type="ChEBI" id="CHEBI:90616"/>
        <dbReference type="EC" id="2.1.1.72"/>
    </reaction>
</comment>
<dbReference type="GO" id="GO:0009307">
    <property type="term" value="P:DNA restriction-modification system"/>
    <property type="evidence" value="ECO:0007669"/>
    <property type="project" value="InterPro"/>
</dbReference>
<dbReference type="PRINTS" id="PR00505">
    <property type="entry name" value="D12N6MTFRASE"/>
</dbReference>
<dbReference type="GO" id="GO:0043565">
    <property type="term" value="F:sequence-specific DNA binding"/>
    <property type="evidence" value="ECO:0007669"/>
    <property type="project" value="TreeGrafter"/>
</dbReference>
<name>A0A102KXS1_9BURK</name>
<evidence type="ECO:0000256" key="3">
    <source>
        <dbReference type="ARBA" id="ARBA00022603"/>
    </source>
</evidence>
<dbReference type="GO" id="GO:0032259">
    <property type="term" value="P:methylation"/>
    <property type="evidence" value="ECO:0007669"/>
    <property type="project" value="UniProtKB-KW"/>
</dbReference>
<accession>A0A102KXS1</accession>
<sequence length="296" mass="34248">MANCTPLRYPGGKARLRPYLERLIAQNRLYDAHYVEPFCGGAGLALELLMSYTVSTIHINDLDRAVYAFWYSVTKRTDALCAKISDTPCTMDTWHEQRAVWVNRAKANLFDLGFATFFLNRTNRSGILDAGVIGGKNQTGQWKLDARYNRDELVARIRAIGQFRSRIHIYNKEAVDFLQDLQPDLPRKSLVYLDPPYVEKGPGLYLNHHSEEDHRQLAQWVTRKLRRPWMVSYDAHPLIRECYDGHTQAEMNFHYSAHGNARRGTELVYFSDGLVPPDMTSRNSRHHQPWEAYETA</sequence>
<gene>
    <name evidence="7" type="ORF">WI38_27930</name>
</gene>
<evidence type="ECO:0000313" key="7">
    <source>
        <dbReference type="EMBL" id="KUZ83464.1"/>
    </source>
</evidence>
<dbReference type="InterPro" id="IPR023095">
    <property type="entry name" value="Ade_MeTrfase_dom_2"/>
</dbReference>
<dbReference type="InterPro" id="IPR012263">
    <property type="entry name" value="M_m6A_EcoRV"/>
</dbReference>
<dbReference type="Gene3D" id="1.10.1020.10">
    <property type="entry name" value="Adenine-specific Methyltransferase, Domain 2"/>
    <property type="match status" value="1"/>
</dbReference>
<dbReference type="SUPFAM" id="SSF53335">
    <property type="entry name" value="S-adenosyl-L-methionine-dependent methyltransferases"/>
    <property type="match status" value="1"/>
</dbReference>
<evidence type="ECO:0000256" key="5">
    <source>
        <dbReference type="ARBA" id="ARBA00022691"/>
    </source>
</evidence>
<keyword evidence="3" id="KW-0489">Methyltransferase</keyword>
<dbReference type="PANTHER" id="PTHR30481:SF2">
    <property type="entry name" value="SITE-SPECIFIC DNA-METHYLTRANSFERASE (ADENINE-SPECIFIC)"/>
    <property type="match status" value="1"/>
</dbReference>
<dbReference type="GO" id="GO:1904047">
    <property type="term" value="F:S-adenosyl-L-methionine binding"/>
    <property type="evidence" value="ECO:0007669"/>
    <property type="project" value="TreeGrafter"/>
</dbReference>
<dbReference type="Pfam" id="PF02086">
    <property type="entry name" value="MethyltransfD12"/>
    <property type="match status" value="1"/>
</dbReference>
<dbReference type="InterPro" id="IPR002052">
    <property type="entry name" value="DNA_methylase_N6_adenine_CS"/>
</dbReference>
<dbReference type="GO" id="GO:0009007">
    <property type="term" value="F:site-specific DNA-methyltransferase (adenine-specific) activity"/>
    <property type="evidence" value="ECO:0007669"/>
    <property type="project" value="UniProtKB-EC"/>
</dbReference>
<dbReference type="Proteomes" id="UP000065521">
    <property type="component" value="Unassembled WGS sequence"/>
</dbReference>
<evidence type="ECO:0000313" key="8">
    <source>
        <dbReference type="Proteomes" id="UP000065521"/>
    </source>
</evidence>
<dbReference type="RefSeq" id="WP_059636803.1">
    <property type="nucleotide sequence ID" value="NZ_LOTK01000006.1"/>
</dbReference>
<proteinExistence type="inferred from homology"/>